<evidence type="ECO:0000256" key="3">
    <source>
        <dbReference type="ARBA" id="ARBA00022989"/>
    </source>
</evidence>
<evidence type="ECO:0000313" key="7">
    <source>
        <dbReference type="Proteomes" id="UP000053859"/>
    </source>
</evidence>
<dbReference type="AlphaFoldDB" id="A0A0K8PMT8"/>
<feature type="transmembrane region" description="Helical" evidence="5">
    <location>
        <begin position="162"/>
        <end position="181"/>
    </location>
</feature>
<dbReference type="EMBL" id="DF968292">
    <property type="protein sequence ID" value="GAP49181.1"/>
    <property type="molecule type" value="Genomic_DNA"/>
</dbReference>
<sequence>MPRSGDHGRRRHSAGVTCPLIREVATLHTVLPVVFAVCAALSNAVATVLQRKAALTVPRSQGFRAGLIADLLRRPVWLAGILAVIGAAVCQALALATGPLTIVQPLFVLELPLTLVVASLLMHRHLPRTGWLAVTVVVAGLAVALAAASPTGNRTHVELNRWIPALAVCAGAVAGLAVAALRRPEGRARAACLGAATAISYAVTAALMKAAIHILDGQGLVSFLTAWQTYAFAATGVCALFLLENAMQAGPLVASQPALTLGDAMVSLALGITLYEETVRTGWWLLPQLSGVALIAAGVLALSRIPFTQSLMAPDEERRTAGVP</sequence>
<evidence type="ECO:0000256" key="1">
    <source>
        <dbReference type="ARBA" id="ARBA00004141"/>
    </source>
</evidence>
<dbReference type="InterPro" id="IPR008521">
    <property type="entry name" value="Mg_trans_NIPA"/>
</dbReference>
<keyword evidence="7" id="KW-1185">Reference proteome</keyword>
<evidence type="ECO:0000313" key="6">
    <source>
        <dbReference type="EMBL" id="GAP49181.1"/>
    </source>
</evidence>
<evidence type="ECO:0000256" key="5">
    <source>
        <dbReference type="SAM" id="Phobius"/>
    </source>
</evidence>
<dbReference type="InterPro" id="IPR037185">
    <property type="entry name" value="EmrE-like"/>
</dbReference>
<comment type="subcellular location">
    <subcellularLocation>
        <location evidence="1">Membrane</location>
        <topology evidence="1">Multi-pass membrane protein</topology>
    </subcellularLocation>
</comment>
<dbReference type="PANTHER" id="PTHR40761">
    <property type="entry name" value="CONSERVED INTEGRAL MEMBRANE ALANINE VALINE AND LEUCINE RICH PROTEIN-RELATED"/>
    <property type="match status" value="1"/>
</dbReference>
<accession>A0A0K8PMT8</accession>
<reference evidence="6" key="1">
    <citation type="journal article" date="2015" name="Genome Announc.">
        <title>Draft Genome Sequence of Thiostrepton-Producing Streptomyces azureus ATCC 14921.</title>
        <authorList>
            <person name="Sakihara K."/>
            <person name="Maeda J."/>
            <person name="Tashiro K."/>
            <person name="Fujino Y."/>
            <person name="Kuhara S."/>
            <person name="Ohshima T."/>
            <person name="Ogata S."/>
            <person name="Doi K."/>
        </authorList>
    </citation>
    <scope>NUCLEOTIDE SEQUENCE [LARGE SCALE GENOMIC DNA]</scope>
    <source>
        <strain evidence="6">ATCC14921</strain>
    </source>
</reference>
<dbReference type="GO" id="GO:0015095">
    <property type="term" value="F:magnesium ion transmembrane transporter activity"/>
    <property type="evidence" value="ECO:0007669"/>
    <property type="project" value="InterPro"/>
</dbReference>
<proteinExistence type="predicted"/>
<keyword evidence="2 5" id="KW-0812">Transmembrane</keyword>
<feature type="transmembrane region" description="Helical" evidence="5">
    <location>
        <begin position="258"/>
        <end position="275"/>
    </location>
</feature>
<dbReference type="Gene3D" id="1.10.3730.20">
    <property type="match status" value="1"/>
</dbReference>
<dbReference type="GO" id="GO:0016020">
    <property type="term" value="C:membrane"/>
    <property type="evidence" value="ECO:0007669"/>
    <property type="project" value="UniProtKB-SubCell"/>
</dbReference>
<organism evidence="6 7">
    <name type="scientific">Streptomyces azureus</name>
    <dbReference type="NCBI Taxonomy" id="146537"/>
    <lineage>
        <taxon>Bacteria</taxon>
        <taxon>Bacillati</taxon>
        <taxon>Actinomycetota</taxon>
        <taxon>Actinomycetes</taxon>
        <taxon>Kitasatosporales</taxon>
        <taxon>Streptomycetaceae</taxon>
        <taxon>Streptomyces</taxon>
    </lineage>
</organism>
<feature type="transmembrane region" description="Helical" evidence="5">
    <location>
        <begin position="29"/>
        <end position="49"/>
    </location>
</feature>
<protein>
    <submittedName>
        <fullName evidence="6">Integral membrane protein</fullName>
    </submittedName>
</protein>
<feature type="transmembrane region" description="Helical" evidence="5">
    <location>
        <begin position="102"/>
        <end position="122"/>
    </location>
</feature>
<dbReference type="SUPFAM" id="SSF103481">
    <property type="entry name" value="Multidrug resistance efflux transporter EmrE"/>
    <property type="match status" value="1"/>
</dbReference>
<dbReference type="NCBIfam" id="NF038012">
    <property type="entry name" value="DMT_1"/>
    <property type="match status" value="1"/>
</dbReference>
<evidence type="ECO:0000256" key="4">
    <source>
        <dbReference type="ARBA" id="ARBA00023136"/>
    </source>
</evidence>
<dbReference type="PATRIC" id="fig|146537.3.peg.4255"/>
<dbReference type="Proteomes" id="UP000053859">
    <property type="component" value="Unassembled WGS sequence"/>
</dbReference>
<gene>
    <name evidence="6" type="ORF">SAZU_4045</name>
</gene>
<feature type="transmembrane region" description="Helical" evidence="5">
    <location>
        <begin position="227"/>
        <end position="246"/>
    </location>
</feature>
<evidence type="ECO:0000256" key="2">
    <source>
        <dbReference type="ARBA" id="ARBA00022692"/>
    </source>
</evidence>
<feature type="transmembrane region" description="Helical" evidence="5">
    <location>
        <begin position="281"/>
        <end position="302"/>
    </location>
</feature>
<dbReference type="OrthoDB" id="3822427at2"/>
<dbReference type="PANTHER" id="PTHR40761:SF1">
    <property type="entry name" value="CONSERVED INTEGRAL MEMBRANE ALANINE VALINE AND LEUCINE RICH PROTEIN-RELATED"/>
    <property type="match status" value="1"/>
</dbReference>
<keyword evidence="4 5" id="KW-0472">Membrane</keyword>
<dbReference type="Pfam" id="PF05653">
    <property type="entry name" value="Mg_trans_NIPA"/>
    <property type="match status" value="1"/>
</dbReference>
<feature type="transmembrane region" description="Helical" evidence="5">
    <location>
        <begin position="76"/>
        <end position="96"/>
    </location>
</feature>
<feature type="transmembrane region" description="Helical" evidence="5">
    <location>
        <begin position="129"/>
        <end position="150"/>
    </location>
</feature>
<name>A0A0K8PMT8_STRAJ</name>
<feature type="transmembrane region" description="Helical" evidence="5">
    <location>
        <begin position="193"/>
        <end position="215"/>
    </location>
</feature>
<keyword evidence="3 5" id="KW-1133">Transmembrane helix</keyword>